<dbReference type="Proteomes" id="UP000006695">
    <property type="component" value="Chromosome"/>
</dbReference>
<evidence type="ECO:0000313" key="3">
    <source>
        <dbReference type="Proteomes" id="UP000006695"/>
    </source>
</evidence>
<reference evidence="2 3" key="1">
    <citation type="submission" date="2007-05" db="EMBL/GenBank/DDBJ databases">
        <title>Complete sequence of Geobacter uraniireducens Rf4.</title>
        <authorList>
            <consortium name="US DOE Joint Genome Institute"/>
            <person name="Copeland A."/>
            <person name="Lucas S."/>
            <person name="Lapidus A."/>
            <person name="Barry K."/>
            <person name="Detter J.C."/>
            <person name="Glavina del Rio T."/>
            <person name="Hammon N."/>
            <person name="Israni S."/>
            <person name="Dalin E."/>
            <person name="Tice H."/>
            <person name="Pitluck S."/>
            <person name="Chertkov O."/>
            <person name="Brettin T."/>
            <person name="Bruce D."/>
            <person name="Han C."/>
            <person name="Schmutz J."/>
            <person name="Larimer F."/>
            <person name="Land M."/>
            <person name="Hauser L."/>
            <person name="Kyrpides N."/>
            <person name="Mikhailova N."/>
            <person name="Shelobolina E."/>
            <person name="Aklujkar M."/>
            <person name="Lovley D."/>
            <person name="Richardson P."/>
        </authorList>
    </citation>
    <scope>NUCLEOTIDE SEQUENCE [LARGE SCALE GENOMIC DNA]</scope>
    <source>
        <strain evidence="2 3">Rf4</strain>
    </source>
</reference>
<dbReference type="KEGG" id="gur:Gura_3180"/>
<dbReference type="HOGENOM" id="CLU_764524_0_0_7"/>
<dbReference type="OrthoDB" id="8613897at2"/>
<dbReference type="RefSeq" id="WP_011940006.1">
    <property type="nucleotide sequence ID" value="NC_009483.1"/>
</dbReference>
<evidence type="ECO:0000313" key="2">
    <source>
        <dbReference type="EMBL" id="ABQ27341.1"/>
    </source>
</evidence>
<feature type="domain" description="Sulfatase N-terminal" evidence="1">
    <location>
        <begin position="175"/>
        <end position="334"/>
    </location>
</feature>
<accession>A5G6C3</accession>
<dbReference type="STRING" id="351605.Gura_3180"/>
<keyword evidence="2" id="KW-0808">Transferase</keyword>
<dbReference type="GO" id="GO:0016740">
    <property type="term" value="F:transferase activity"/>
    <property type="evidence" value="ECO:0007669"/>
    <property type="project" value="UniProtKB-KW"/>
</dbReference>
<dbReference type="EMBL" id="CP000698">
    <property type="protein sequence ID" value="ABQ27341.1"/>
    <property type="molecule type" value="Genomic_DNA"/>
</dbReference>
<proteinExistence type="predicted"/>
<dbReference type="Gene3D" id="3.40.720.10">
    <property type="entry name" value="Alkaline Phosphatase, subunit A"/>
    <property type="match status" value="1"/>
</dbReference>
<dbReference type="Pfam" id="PF00884">
    <property type="entry name" value="Sulfatase"/>
    <property type="match status" value="1"/>
</dbReference>
<name>A5G6C3_GEOUR</name>
<gene>
    <name evidence="2" type="ordered locus">Gura_3180</name>
</gene>
<protein>
    <submittedName>
        <fullName evidence="2">Phosphoglycerol transferase and related protein alkaline phosphatase superfamily-like protein</fullName>
    </submittedName>
</protein>
<keyword evidence="3" id="KW-1185">Reference proteome</keyword>
<dbReference type="AlphaFoldDB" id="A5G6C3"/>
<organism evidence="2 3">
    <name type="scientific">Geotalea uraniireducens (strain Rf4)</name>
    <name type="common">Geobacter uraniireducens</name>
    <dbReference type="NCBI Taxonomy" id="351605"/>
    <lineage>
        <taxon>Bacteria</taxon>
        <taxon>Pseudomonadati</taxon>
        <taxon>Thermodesulfobacteriota</taxon>
        <taxon>Desulfuromonadia</taxon>
        <taxon>Geobacterales</taxon>
        <taxon>Geobacteraceae</taxon>
        <taxon>Geotalea</taxon>
    </lineage>
</organism>
<dbReference type="InterPro" id="IPR017850">
    <property type="entry name" value="Alkaline_phosphatase_core_sf"/>
</dbReference>
<sequence length="362" mass="40048">MWYLTFKRESVTLQRHNLQGRKVLLVVPLCLVLLDVLNGSNFVARLSDATYFNYNIAGSALVKVGRDIKASITKRKIPQKELGPNEYAMSGVRADLTAGILPLQHVVLVIVESWGLSNDTALNQAIVAPLTNPSPLSRYQVRRATVPFYGATVSAELRELYARRASDPEDVVSGTSLPALFAAKGYETVALHGFMPVFFGRNEWYPQAGFRTSLFINDIDKLQPVHERCGSTSFRGICDDTVPSLIKQVLVAQGAASAPKFIYWLTLNSHYPYASPDHPSHFACGQFDLSSEHQDICNLSAILNSTFEALGKLVSDPGIPPTRFIVVGDHNPPFLMRSKDGLYDKKSVPMIELIPKVQEISR</sequence>
<evidence type="ECO:0000259" key="1">
    <source>
        <dbReference type="Pfam" id="PF00884"/>
    </source>
</evidence>
<dbReference type="SUPFAM" id="SSF53649">
    <property type="entry name" value="Alkaline phosphatase-like"/>
    <property type="match status" value="1"/>
</dbReference>
<dbReference type="InterPro" id="IPR000917">
    <property type="entry name" value="Sulfatase_N"/>
</dbReference>